<organism evidence="1 2">
    <name type="scientific">Methanolobus sediminis</name>
    <dbReference type="NCBI Taxonomy" id="3072978"/>
    <lineage>
        <taxon>Archaea</taxon>
        <taxon>Methanobacteriati</taxon>
        <taxon>Methanobacteriota</taxon>
        <taxon>Stenosarchaea group</taxon>
        <taxon>Methanomicrobia</taxon>
        <taxon>Methanosarcinales</taxon>
        <taxon>Methanosarcinaceae</taxon>
        <taxon>Methanolobus</taxon>
    </lineage>
</organism>
<dbReference type="KEGG" id="mseb:RE474_12065"/>
<dbReference type="AlphaFoldDB" id="A0AA51UJP3"/>
<evidence type="ECO:0000313" key="2">
    <source>
        <dbReference type="Proteomes" id="UP001182908"/>
    </source>
</evidence>
<evidence type="ECO:0000313" key="1">
    <source>
        <dbReference type="EMBL" id="WMW24801.1"/>
    </source>
</evidence>
<gene>
    <name evidence="1" type="ORF">RE474_12065</name>
</gene>
<protein>
    <submittedName>
        <fullName evidence="1">Uncharacterized protein</fullName>
    </submittedName>
</protein>
<name>A0AA51UJP3_9EURY</name>
<proteinExistence type="predicted"/>
<accession>A0AA51UJP3</accession>
<reference evidence="1 2" key="1">
    <citation type="submission" date="2023-08" db="EMBL/GenBank/DDBJ databases">
        <title>Methanolobus mangrovi sp. nov. and Methanolobus sediminis sp. nov, two novel methylotrophic methanogens isolated from mangrove sediments in China.</title>
        <authorList>
            <person name="Zhou J."/>
        </authorList>
    </citation>
    <scope>NUCLEOTIDE SEQUENCE [LARGE SCALE GENOMIC DNA]</scope>
    <source>
        <strain evidence="1 2">FTZ6</strain>
    </source>
</reference>
<keyword evidence="2" id="KW-1185">Reference proteome</keyword>
<dbReference type="GeneID" id="84233464"/>
<dbReference type="Proteomes" id="UP001182908">
    <property type="component" value="Chromosome"/>
</dbReference>
<sequence>MKNIKKCTDMYVSNANITTGASETSLKLIKNGQFRNNMDEDDIDFARFMIGGMGAK</sequence>
<dbReference type="RefSeq" id="WP_309310608.1">
    <property type="nucleotide sequence ID" value="NZ_CP133592.1"/>
</dbReference>
<dbReference type="EMBL" id="CP133592">
    <property type="protein sequence ID" value="WMW24801.1"/>
    <property type="molecule type" value="Genomic_DNA"/>
</dbReference>